<evidence type="ECO:0000256" key="9">
    <source>
        <dbReference type="ARBA" id="ARBA00023180"/>
    </source>
</evidence>
<feature type="transmembrane region" description="Helical" evidence="14">
    <location>
        <begin position="172"/>
        <end position="196"/>
    </location>
</feature>
<comment type="subcellular location">
    <subcellularLocation>
        <location evidence="1 12">Membrane</location>
        <topology evidence="1 12">Single-pass type I membrane protein</topology>
    </subcellularLocation>
</comment>
<evidence type="ECO:0000256" key="3">
    <source>
        <dbReference type="ARBA" id="ARBA00010241"/>
    </source>
</evidence>
<dbReference type="InterPro" id="IPR030479">
    <property type="entry name" value="Syndecan_CS"/>
</dbReference>
<dbReference type="PROSITE" id="PS00964">
    <property type="entry name" value="SYNDECAN"/>
    <property type="match status" value="1"/>
</dbReference>
<keyword evidence="19" id="KW-1185">Reference proteome</keyword>
<keyword evidence="5 15" id="KW-0732">Signal</keyword>
<keyword evidence="6 12" id="KW-0654">Proteoglycan</keyword>
<dbReference type="GO" id="GO:0016477">
    <property type="term" value="P:cell migration"/>
    <property type="evidence" value="ECO:0007669"/>
    <property type="project" value="TreeGrafter"/>
</dbReference>
<evidence type="ECO:0000313" key="18">
    <source>
        <dbReference type="EMBL" id="KAK1157627.1"/>
    </source>
</evidence>
<feature type="compositionally biased region" description="Basic and acidic residues" evidence="13">
    <location>
        <begin position="117"/>
        <end position="130"/>
    </location>
</feature>
<evidence type="ECO:0000256" key="10">
    <source>
        <dbReference type="ARBA" id="ARBA00023207"/>
    </source>
</evidence>
<comment type="similarity">
    <text evidence="2 12">Belongs to the syndecan proteoglycan family.</text>
</comment>
<evidence type="ECO:0000256" key="6">
    <source>
        <dbReference type="ARBA" id="ARBA00022974"/>
    </source>
</evidence>
<feature type="chain" id="PRO_5042442153" description="Syndecan" evidence="15">
    <location>
        <begin position="21"/>
        <end position="224"/>
    </location>
</feature>
<sequence length="224" mass="25075">MQKLCALLVLFFLASVYTESQVRETETWVPSDQKSDEDVEVSSGDFPNSSDFGFMNKDELDTYDDEDDEDDEDYEASGSGDKDDDEEEEEEEVVFENPKDYNDVVSKSQPDLNSNRIPEDERTVGKKNEVDENELVSQNEVGVRSKAPSDEVDTNVLMASTSNESMFERTEVLAALIAGGAVGLVFAVLLVLLLIYRMKKKDEGSYELAKKPIYTKAPTAEIYA</sequence>
<evidence type="ECO:0000256" key="8">
    <source>
        <dbReference type="ARBA" id="ARBA00023136"/>
    </source>
</evidence>
<protein>
    <recommendedName>
        <fullName evidence="12">Syndecan</fullName>
    </recommendedName>
</protein>
<keyword evidence="4 12" id="KW-0812">Transmembrane</keyword>
<dbReference type="PANTHER" id="PTHR10915:SF3">
    <property type="entry name" value="SYNDECAN-4"/>
    <property type="match status" value="1"/>
</dbReference>
<reference evidence="17" key="1">
    <citation type="submission" date="2022-02" db="EMBL/GenBank/DDBJ databases">
        <title>Atlantic sturgeon de novo genome assembly.</title>
        <authorList>
            <person name="Stock M."/>
            <person name="Klopp C."/>
            <person name="Guiguen Y."/>
            <person name="Cabau C."/>
            <person name="Parinello H."/>
            <person name="Santidrian Yebra-Pimentel E."/>
            <person name="Kuhl H."/>
            <person name="Dirks R.P."/>
            <person name="Guessner J."/>
            <person name="Wuertz S."/>
            <person name="Du K."/>
            <person name="Schartl M."/>
        </authorList>
    </citation>
    <scope>NUCLEOTIDE SEQUENCE</scope>
    <source>
        <strain evidence="17">STURGEONOMICS-FGT-2020</strain>
        <tissue evidence="17">Whole blood</tissue>
    </source>
</reference>
<accession>A0AAD8CSC7</accession>
<evidence type="ECO:0000259" key="16">
    <source>
        <dbReference type="SMART" id="SM00294"/>
    </source>
</evidence>
<evidence type="ECO:0000256" key="14">
    <source>
        <dbReference type="SAM" id="Phobius"/>
    </source>
</evidence>
<name>A0AAD8CSC7_ACIOX</name>
<keyword evidence="9 12" id="KW-0325">Glycoprotein</keyword>
<keyword evidence="10 12" id="KW-0357">Heparan sulfate</keyword>
<evidence type="ECO:0000256" key="4">
    <source>
        <dbReference type="ARBA" id="ARBA00022692"/>
    </source>
</evidence>
<evidence type="ECO:0000313" key="17">
    <source>
        <dbReference type="EMBL" id="KAK1156324.1"/>
    </source>
</evidence>
<dbReference type="PANTHER" id="PTHR10915">
    <property type="entry name" value="SYNDECAN"/>
    <property type="match status" value="1"/>
</dbReference>
<evidence type="ECO:0000256" key="2">
    <source>
        <dbReference type="ARBA" id="ARBA00005343"/>
    </source>
</evidence>
<evidence type="ECO:0000256" key="13">
    <source>
        <dbReference type="SAM" id="MobiDB-lite"/>
    </source>
</evidence>
<keyword evidence="8 14" id="KW-0472">Membrane</keyword>
<evidence type="ECO:0000256" key="12">
    <source>
        <dbReference type="RuleBase" id="RU000649"/>
    </source>
</evidence>
<dbReference type="GO" id="GO:0016020">
    <property type="term" value="C:membrane"/>
    <property type="evidence" value="ECO:0007669"/>
    <property type="project" value="UniProtKB-SubCell"/>
</dbReference>
<evidence type="ECO:0000256" key="7">
    <source>
        <dbReference type="ARBA" id="ARBA00022989"/>
    </source>
</evidence>
<comment type="function">
    <text evidence="11">Cell surface proteoglycan which regulates exosome biogenesis in concert with SDCBP and PDCD6IP.</text>
</comment>
<dbReference type="AlphaFoldDB" id="A0AAD8CSC7"/>
<dbReference type="GO" id="GO:0009986">
    <property type="term" value="C:cell surface"/>
    <property type="evidence" value="ECO:0007669"/>
    <property type="project" value="TreeGrafter"/>
</dbReference>
<evidence type="ECO:0000256" key="1">
    <source>
        <dbReference type="ARBA" id="ARBA00004479"/>
    </source>
</evidence>
<dbReference type="Proteomes" id="UP001230051">
    <property type="component" value="Unassembled WGS sequence"/>
</dbReference>
<keyword evidence="7 14" id="KW-1133">Transmembrane helix</keyword>
<feature type="signal peptide" evidence="15">
    <location>
        <begin position="1"/>
        <end position="20"/>
    </location>
</feature>
<gene>
    <name evidence="17" type="primary">SDC4</name>
    <name evidence="18" type="ORF">AOXY_G23757</name>
    <name evidence="17" type="ORF">AOXY_G26476</name>
</gene>
<feature type="compositionally biased region" description="Acidic residues" evidence="13">
    <location>
        <begin position="82"/>
        <end position="94"/>
    </location>
</feature>
<evidence type="ECO:0000256" key="15">
    <source>
        <dbReference type="SAM" id="SignalP"/>
    </source>
</evidence>
<evidence type="ECO:0000313" key="19">
    <source>
        <dbReference type="Proteomes" id="UP001230051"/>
    </source>
</evidence>
<proteinExistence type="inferred from homology"/>
<dbReference type="EMBL" id="JAGXEW010000025">
    <property type="protein sequence ID" value="KAK1157627.1"/>
    <property type="molecule type" value="Genomic_DNA"/>
</dbReference>
<dbReference type="InterPro" id="IPR001050">
    <property type="entry name" value="Syndecan"/>
</dbReference>
<dbReference type="SMART" id="SM00294">
    <property type="entry name" value="4.1m"/>
    <property type="match status" value="1"/>
</dbReference>
<organism evidence="17 19">
    <name type="scientific">Acipenser oxyrinchus oxyrinchus</name>
    <dbReference type="NCBI Taxonomy" id="40147"/>
    <lineage>
        <taxon>Eukaryota</taxon>
        <taxon>Metazoa</taxon>
        <taxon>Chordata</taxon>
        <taxon>Craniata</taxon>
        <taxon>Vertebrata</taxon>
        <taxon>Euteleostomi</taxon>
        <taxon>Actinopterygii</taxon>
        <taxon>Chondrostei</taxon>
        <taxon>Acipenseriformes</taxon>
        <taxon>Acipenseridae</taxon>
        <taxon>Acipenser</taxon>
    </lineage>
</organism>
<dbReference type="EMBL" id="JAGXEW010000028">
    <property type="protein sequence ID" value="KAK1156324.1"/>
    <property type="molecule type" value="Genomic_DNA"/>
</dbReference>
<feature type="compositionally biased region" description="Acidic residues" evidence="13">
    <location>
        <begin position="61"/>
        <end position="75"/>
    </location>
</feature>
<feature type="domain" description="Neurexin/syndecan/glycophorin C" evidence="16">
    <location>
        <begin position="195"/>
        <end position="213"/>
    </location>
</feature>
<dbReference type="Pfam" id="PF01034">
    <property type="entry name" value="Syndecan"/>
    <property type="match status" value="1"/>
</dbReference>
<feature type="region of interest" description="Disordered" evidence="13">
    <location>
        <begin position="22"/>
        <end position="130"/>
    </location>
</feature>
<dbReference type="InterPro" id="IPR027789">
    <property type="entry name" value="Syndecan/Neurexin_dom"/>
</dbReference>
<dbReference type="InterPro" id="IPR003585">
    <property type="entry name" value="Neurexin-like"/>
</dbReference>
<comment type="similarity">
    <text evidence="3">Belongs to the neurexin family.</text>
</comment>
<evidence type="ECO:0000256" key="11">
    <source>
        <dbReference type="ARBA" id="ARBA00045953"/>
    </source>
</evidence>
<comment type="caution">
    <text evidence="17">The sequence shown here is derived from an EMBL/GenBank/DDBJ whole genome shotgun (WGS) entry which is preliminary data.</text>
</comment>
<evidence type="ECO:0000256" key="5">
    <source>
        <dbReference type="ARBA" id="ARBA00022729"/>
    </source>
</evidence>
<feature type="compositionally biased region" description="Polar residues" evidence="13">
    <location>
        <begin position="105"/>
        <end position="116"/>
    </location>
</feature>